<comment type="subcellular location">
    <subcellularLocation>
        <location evidence="1 8">Cell membrane</location>
        <topology evidence="1 8">Multi-pass membrane protein</topology>
    </subcellularLocation>
</comment>
<dbReference type="GO" id="GO:0015220">
    <property type="term" value="F:choline transmembrane transporter activity"/>
    <property type="evidence" value="ECO:0007669"/>
    <property type="project" value="TreeGrafter"/>
</dbReference>
<sequence>MKTYIYLFLAIISEIIATTALKASNEFTKFLPSTIVVFGYATAFYLLSLTLRRMDLGIAYAIWSGVGIVLVTAVGAVFYKQKPDIPAVVGILLIIVGVLIINMLSKNTGQ</sequence>
<keyword evidence="6 9" id="KW-0472">Membrane</keyword>
<feature type="transmembrane region" description="Helical" evidence="9">
    <location>
        <begin position="30"/>
        <end position="51"/>
    </location>
</feature>
<dbReference type="FunFam" id="1.10.3730.20:FF:000001">
    <property type="entry name" value="Quaternary ammonium compound resistance transporter SugE"/>
    <property type="match status" value="1"/>
</dbReference>
<dbReference type="EMBL" id="JACHCE010000006">
    <property type="protein sequence ID" value="MBB5637815.1"/>
    <property type="molecule type" value="Genomic_DNA"/>
</dbReference>
<dbReference type="RefSeq" id="WP_183883677.1">
    <property type="nucleotide sequence ID" value="NZ_JACHCE010000006.1"/>
</dbReference>
<accession>A0A7W8ZPU7</accession>
<dbReference type="GO" id="GO:0031460">
    <property type="term" value="P:glycine betaine transport"/>
    <property type="evidence" value="ECO:0007669"/>
    <property type="project" value="TreeGrafter"/>
</dbReference>
<dbReference type="InterPro" id="IPR037185">
    <property type="entry name" value="EmrE-like"/>
</dbReference>
<dbReference type="SUPFAM" id="SSF103481">
    <property type="entry name" value="Multidrug resistance efflux transporter EmrE"/>
    <property type="match status" value="1"/>
</dbReference>
<evidence type="ECO:0000256" key="3">
    <source>
        <dbReference type="ARBA" id="ARBA00022475"/>
    </source>
</evidence>
<dbReference type="InterPro" id="IPR000390">
    <property type="entry name" value="Small_drug/metabolite_transptr"/>
</dbReference>
<keyword evidence="4 8" id="KW-0812">Transmembrane</keyword>
<evidence type="ECO:0000256" key="9">
    <source>
        <dbReference type="SAM" id="Phobius"/>
    </source>
</evidence>
<evidence type="ECO:0000313" key="11">
    <source>
        <dbReference type="Proteomes" id="UP000537204"/>
    </source>
</evidence>
<evidence type="ECO:0000313" key="10">
    <source>
        <dbReference type="EMBL" id="MBB5637815.1"/>
    </source>
</evidence>
<name>A0A7W8ZPU7_9SPHI</name>
<dbReference type="PANTHER" id="PTHR30561:SF1">
    <property type="entry name" value="MULTIDRUG TRANSPORTER EMRE"/>
    <property type="match status" value="1"/>
</dbReference>
<dbReference type="Pfam" id="PF00893">
    <property type="entry name" value="Multi_Drug_Res"/>
    <property type="match status" value="1"/>
</dbReference>
<evidence type="ECO:0000256" key="1">
    <source>
        <dbReference type="ARBA" id="ARBA00004651"/>
    </source>
</evidence>
<keyword evidence="2" id="KW-0813">Transport</keyword>
<feature type="transmembrane region" description="Helical" evidence="9">
    <location>
        <begin position="58"/>
        <end position="79"/>
    </location>
</feature>
<evidence type="ECO:0000256" key="5">
    <source>
        <dbReference type="ARBA" id="ARBA00022989"/>
    </source>
</evidence>
<dbReference type="GO" id="GO:1990961">
    <property type="term" value="P:xenobiotic detoxification by transmembrane export across the plasma membrane"/>
    <property type="evidence" value="ECO:0007669"/>
    <property type="project" value="UniProtKB-ARBA"/>
</dbReference>
<organism evidence="10 11">
    <name type="scientific">Pedobacter cryoconitis</name>
    <dbReference type="NCBI Taxonomy" id="188932"/>
    <lineage>
        <taxon>Bacteria</taxon>
        <taxon>Pseudomonadati</taxon>
        <taxon>Bacteroidota</taxon>
        <taxon>Sphingobacteriia</taxon>
        <taxon>Sphingobacteriales</taxon>
        <taxon>Sphingobacteriaceae</taxon>
        <taxon>Pedobacter</taxon>
    </lineage>
</organism>
<comment type="similarity">
    <text evidence="7 8">Belongs to the drug/metabolite transporter (DMT) superfamily. Small multidrug resistance (SMR) (TC 2.A.7.1) family.</text>
</comment>
<keyword evidence="5 9" id="KW-1133">Transmembrane helix</keyword>
<keyword evidence="3" id="KW-1003">Cell membrane</keyword>
<dbReference type="Proteomes" id="UP000537204">
    <property type="component" value="Unassembled WGS sequence"/>
</dbReference>
<evidence type="ECO:0000256" key="8">
    <source>
        <dbReference type="RuleBase" id="RU003942"/>
    </source>
</evidence>
<gene>
    <name evidence="10" type="ORF">HDE68_003740</name>
</gene>
<dbReference type="Gene3D" id="1.10.3730.20">
    <property type="match status" value="1"/>
</dbReference>
<dbReference type="InterPro" id="IPR045324">
    <property type="entry name" value="Small_multidrug_res"/>
</dbReference>
<dbReference type="GO" id="GO:0015199">
    <property type="term" value="F:amino-acid betaine transmembrane transporter activity"/>
    <property type="evidence" value="ECO:0007669"/>
    <property type="project" value="TreeGrafter"/>
</dbReference>
<evidence type="ECO:0000256" key="6">
    <source>
        <dbReference type="ARBA" id="ARBA00023136"/>
    </source>
</evidence>
<protein>
    <submittedName>
        <fullName evidence="10">Small multidrug resistance pump</fullName>
    </submittedName>
</protein>
<evidence type="ECO:0000256" key="4">
    <source>
        <dbReference type="ARBA" id="ARBA00022692"/>
    </source>
</evidence>
<dbReference type="PANTHER" id="PTHR30561">
    <property type="entry name" value="SMR FAMILY PROTON-DEPENDENT DRUG EFFLUX TRANSPORTER SUGE"/>
    <property type="match status" value="1"/>
</dbReference>
<feature type="transmembrane region" description="Helical" evidence="9">
    <location>
        <begin position="85"/>
        <end position="104"/>
    </location>
</feature>
<evidence type="ECO:0000256" key="7">
    <source>
        <dbReference type="ARBA" id="ARBA00038032"/>
    </source>
</evidence>
<proteinExistence type="inferred from homology"/>
<reference evidence="10 11" key="1">
    <citation type="submission" date="2020-08" db="EMBL/GenBank/DDBJ databases">
        <title>Genomic Encyclopedia of Type Strains, Phase IV (KMG-V): Genome sequencing to study the core and pangenomes of soil and plant-associated prokaryotes.</title>
        <authorList>
            <person name="Whitman W."/>
        </authorList>
    </citation>
    <scope>NUCLEOTIDE SEQUENCE [LARGE SCALE GENOMIC DNA]</scope>
    <source>
        <strain evidence="10 11">S3M1</strain>
    </source>
</reference>
<dbReference type="AlphaFoldDB" id="A0A7W8ZPU7"/>
<evidence type="ECO:0000256" key="2">
    <source>
        <dbReference type="ARBA" id="ARBA00022448"/>
    </source>
</evidence>
<feature type="transmembrane region" description="Helical" evidence="9">
    <location>
        <begin position="5"/>
        <end position="24"/>
    </location>
</feature>
<comment type="caution">
    <text evidence="10">The sequence shown here is derived from an EMBL/GenBank/DDBJ whole genome shotgun (WGS) entry which is preliminary data.</text>
</comment>
<dbReference type="GO" id="GO:0015297">
    <property type="term" value="F:antiporter activity"/>
    <property type="evidence" value="ECO:0007669"/>
    <property type="project" value="TreeGrafter"/>
</dbReference>
<dbReference type="GO" id="GO:0005886">
    <property type="term" value="C:plasma membrane"/>
    <property type="evidence" value="ECO:0007669"/>
    <property type="project" value="UniProtKB-SubCell"/>
</dbReference>